<keyword evidence="2" id="KW-1185">Reference proteome</keyword>
<comment type="caution">
    <text evidence="1">The sequence shown here is derived from an EMBL/GenBank/DDBJ whole genome shotgun (WGS) entry which is preliminary data.</text>
</comment>
<evidence type="ECO:0000313" key="2">
    <source>
        <dbReference type="Proteomes" id="UP000886501"/>
    </source>
</evidence>
<name>A0ACB6ZIZ2_THEGA</name>
<accession>A0ACB6ZIZ2</accession>
<dbReference type="Proteomes" id="UP000886501">
    <property type="component" value="Unassembled WGS sequence"/>
</dbReference>
<proteinExistence type="predicted"/>
<protein>
    <submittedName>
        <fullName evidence="1">WD40 repeat-like protein</fullName>
    </submittedName>
</protein>
<organism evidence="1 2">
    <name type="scientific">Thelephora ganbajun</name>
    <name type="common">Ganba fungus</name>
    <dbReference type="NCBI Taxonomy" id="370292"/>
    <lineage>
        <taxon>Eukaryota</taxon>
        <taxon>Fungi</taxon>
        <taxon>Dikarya</taxon>
        <taxon>Basidiomycota</taxon>
        <taxon>Agaricomycotina</taxon>
        <taxon>Agaricomycetes</taxon>
        <taxon>Thelephorales</taxon>
        <taxon>Thelephoraceae</taxon>
        <taxon>Thelephora</taxon>
    </lineage>
</organism>
<gene>
    <name evidence="1" type="ORF">BDM02DRAFT_3142302</name>
</gene>
<reference evidence="1" key="1">
    <citation type="submission" date="2019-10" db="EMBL/GenBank/DDBJ databases">
        <authorList>
            <consortium name="DOE Joint Genome Institute"/>
            <person name="Kuo A."/>
            <person name="Miyauchi S."/>
            <person name="Kiss E."/>
            <person name="Drula E."/>
            <person name="Kohler A."/>
            <person name="Sanchez-Garcia M."/>
            <person name="Andreopoulos B."/>
            <person name="Barry K.W."/>
            <person name="Bonito G."/>
            <person name="Buee M."/>
            <person name="Carver A."/>
            <person name="Chen C."/>
            <person name="Cichocki N."/>
            <person name="Clum A."/>
            <person name="Culley D."/>
            <person name="Crous P.W."/>
            <person name="Fauchery L."/>
            <person name="Girlanda M."/>
            <person name="Hayes R."/>
            <person name="Keri Z."/>
            <person name="Labutti K."/>
            <person name="Lipzen A."/>
            <person name="Lombard V."/>
            <person name="Magnuson J."/>
            <person name="Maillard F."/>
            <person name="Morin E."/>
            <person name="Murat C."/>
            <person name="Nolan M."/>
            <person name="Ohm R."/>
            <person name="Pangilinan J."/>
            <person name="Pereira M."/>
            <person name="Perotto S."/>
            <person name="Peter M."/>
            <person name="Riley R."/>
            <person name="Sitrit Y."/>
            <person name="Stielow B."/>
            <person name="Szollosi G."/>
            <person name="Zifcakova L."/>
            <person name="Stursova M."/>
            <person name="Spatafora J.W."/>
            <person name="Tedersoo L."/>
            <person name="Vaario L.-M."/>
            <person name="Yamada A."/>
            <person name="Yan M."/>
            <person name="Wang P."/>
            <person name="Xu J."/>
            <person name="Bruns T."/>
            <person name="Baldrian P."/>
            <person name="Vilgalys R."/>
            <person name="Henrissat B."/>
            <person name="Grigoriev I.V."/>
            <person name="Hibbett D."/>
            <person name="Nagy L.G."/>
            <person name="Martin F.M."/>
        </authorList>
    </citation>
    <scope>NUCLEOTIDE SEQUENCE</scope>
    <source>
        <strain evidence="1">P2</strain>
    </source>
</reference>
<evidence type="ECO:0000313" key="1">
    <source>
        <dbReference type="EMBL" id="KAF9649641.1"/>
    </source>
</evidence>
<dbReference type="EMBL" id="MU117995">
    <property type="protein sequence ID" value="KAF9649641.1"/>
    <property type="molecule type" value="Genomic_DNA"/>
</dbReference>
<reference evidence="1" key="2">
    <citation type="journal article" date="2020" name="Nat. Commun.">
        <title>Large-scale genome sequencing of mycorrhizal fungi provides insights into the early evolution of symbiotic traits.</title>
        <authorList>
            <person name="Miyauchi S."/>
            <person name="Kiss E."/>
            <person name="Kuo A."/>
            <person name="Drula E."/>
            <person name="Kohler A."/>
            <person name="Sanchez-Garcia M."/>
            <person name="Morin E."/>
            <person name="Andreopoulos B."/>
            <person name="Barry K.W."/>
            <person name="Bonito G."/>
            <person name="Buee M."/>
            <person name="Carver A."/>
            <person name="Chen C."/>
            <person name="Cichocki N."/>
            <person name="Clum A."/>
            <person name="Culley D."/>
            <person name="Crous P.W."/>
            <person name="Fauchery L."/>
            <person name="Girlanda M."/>
            <person name="Hayes R.D."/>
            <person name="Keri Z."/>
            <person name="LaButti K."/>
            <person name="Lipzen A."/>
            <person name="Lombard V."/>
            <person name="Magnuson J."/>
            <person name="Maillard F."/>
            <person name="Murat C."/>
            <person name="Nolan M."/>
            <person name="Ohm R.A."/>
            <person name="Pangilinan J."/>
            <person name="Pereira M.F."/>
            <person name="Perotto S."/>
            <person name="Peter M."/>
            <person name="Pfister S."/>
            <person name="Riley R."/>
            <person name="Sitrit Y."/>
            <person name="Stielow J.B."/>
            <person name="Szollosi G."/>
            <person name="Zifcakova L."/>
            <person name="Stursova M."/>
            <person name="Spatafora J.W."/>
            <person name="Tedersoo L."/>
            <person name="Vaario L.M."/>
            <person name="Yamada A."/>
            <person name="Yan M."/>
            <person name="Wang P."/>
            <person name="Xu J."/>
            <person name="Bruns T."/>
            <person name="Baldrian P."/>
            <person name="Vilgalys R."/>
            <person name="Dunand C."/>
            <person name="Henrissat B."/>
            <person name="Grigoriev I.V."/>
            <person name="Hibbett D."/>
            <person name="Nagy L.G."/>
            <person name="Martin F.M."/>
        </authorList>
    </citation>
    <scope>NUCLEOTIDE SEQUENCE</scope>
    <source>
        <strain evidence="1">P2</strain>
    </source>
</reference>
<sequence length="627" mass="69731">MQEDHQPNETRIQCKGDHRVPKVRSEVNPGYPLYRQPRPSYPQFLRTKKPWEKKERGSNLGQRFPPPSQRGSDPARDKSATNRRPATNNISKALTPTADSYPQPSLPSGTSCMLKLNTGAQNSSDSQQPATRGQGCDGHRHRTGTTSLSRSTGHMSHHPEFAGTDIPHRVRHHSRLKLQVMHSRTASPIHQKIIPQPSADLVKHETPELQPTPTVLPQATHKERSIRQHPYDSINLTLDSSDAEFLDTPDEEPPAKSFKNRPSVAANSVALPLLPSERTSNELSRHGFSTGSVILGSALNLVKEPYDKPRLFVRYTLDFETCLANISARGFIDQICTLPQWEREIIRSPENSTSDSINGACVLNAYGSALLVLAHGRENNSITIHRLGHRSPTRPIGSYNRPAVSGKPEGLTAICSMMQPLSFATGGADHAIHIWNVDHNLQIVYSESPLAVKHTSKIYSLLPIWDSSQKLVSSGADYNVNVYDLPSERVINIIKLSNPGFHIHHSGSLSTLLIQTAHREHQFEIRDLRTRATNGTQTFGFASDSLRLSRFARGDVAHSTLFACGDLEGRVHIWDLRNVKQPAAQVKCFQTEIKNVIWHESHILASSDENHVAAIPYTYSNSVTHII</sequence>